<sequence length="204" mass="22477">MIQLSELEIDVITELLNIGMGQAAASLSAMVDAEVKLSVPNIELVSRQSAAHSINSTPEQQITAIKQRFHGSFWGEAILLFPQEKSIDLTLAIIKQALPLETLRELEQDAMMEVGNIILNSCLGSFANILGHELINELPTFSIGSAVDVLHSSIPVEQDIIMLLKIDFTLQTKDIIGYVAFILDISSIEELKTKVNVYLQQFIS</sequence>
<dbReference type="Gene3D" id="3.40.1550.10">
    <property type="entry name" value="CheC-like"/>
    <property type="match status" value="1"/>
</dbReference>
<dbReference type="CDD" id="cd17910">
    <property type="entry name" value="CheC_ClassII"/>
    <property type="match status" value="1"/>
</dbReference>
<evidence type="ECO:0000313" key="2">
    <source>
        <dbReference type="EMBL" id="AUI69578.1"/>
    </source>
</evidence>
<gene>
    <name evidence="2" type="ORF">BLE401_13345</name>
</gene>
<proteinExistence type="predicted"/>
<dbReference type="Proteomes" id="UP000234271">
    <property type="component" value="Chromosome"/>
</dbReference>
<dbReference type="InterPro" id="IPR028976">
    <property type="entry name" value="CheC-like_sf"/>
</dbReference>
<protein>
    <submittedName>
        <fullName evidence="2">Chemotaxis protein CheC</fullName>
    </submittedName>
</protein>
<dbReference type="RefSeq" id="WP_062152767.1">
    <property type="nucleotide sequence ID" value="NZ_CP012373.2"/>
</dbReference>
<dbReference type="AlphaFoldDB" id="A0A2N9YGC6"/>
<dbReference type="EMBL" id="CP018889">
    <property type="protein sequence ID" value="AUI69578.1"/>
    <property type="molecule type" value="Genomic_DNA"/>
</dbReference>
<dbReference type="OrthoDB" id="274823at2"/>
<dbReference type="STRING" id="288004.AL038_10925"/>
<dbReference type="SUPFAM" id="SSF103039">
    <property type="entry name" value="CheC-like"/>
    <property type="match status" value="1"/>
</dbReference>
<dbReference type="PANTHER" id="PTHR43484:SF1">
    <property type="entry name" value="FLAGELLAR MOTOR SWITCH PROTEIN FLIN"/>
    <property type="match status" value="1"/>
</dbReference>
<keyword evidence="1" id="KW-0145">Chemotaxis</keyword>
<name>A0A2N9YGC6_9GAMM</name>
<dbReference type="GO" id="GO:0006935">
    <property type="term" value="P:chemotaxis"/>
    <property type="evidence" value="ECO:0007669"/>
    <property type="project" value="UniProtKB-KW"/>
</dbReference>
<organism evidence="2 3">
    <name type="scientific">Beggiatoa leptomitoformis</name>
    <dbReference type="NCBI Taxonomy" id="288004"/>
    <lineage>
        <taxon>Bacteria</taxon>
        <taxon>Pseudomonadati</taxon>
        <taxon>Pseudomonadota</taxon>
        <taxon>Gammaproteobacteria</taxon>
        <taxon>Thiotrichales</taxon>
        <taxon>Thiotrichaceae</taxon>
        <taxon>Beggiatoa</taxon>
    </lineage>
</organism>
<dbReference type="InterPro" id="IPR051469">
    <property type="entry name" value="FliN/MopA/SpaO"/>
</dbReference>
<evidence type="ECO:0000313" key="3">
    <source>
        <dbReference type="Proteomes" id="UP000234271"/>
    </source>
</evidence>
<accession>A0A2N9YGC6</accession>
<reference evidence="3" key="1">
    <citation type="submission" date="2016-12" db="EMBL/GenBank/DDBJ databases">
        <title>Complete Genome Sequence of Beggiatoa leptomitiformis D-401.</title>
        <authorList>
            <person name="Fomenkov A."/>
            <person name="Vincze T."/>
            <person name="Grabovich M."/>
            <person name="Anton B.P."/>
            <person name="Dubinina G."/>
            <person name="Orlova M."/>
            <person name="Belousova E."/>
            <person name="Roberts R.J."/>
        </authorList>
    </citation>
    <scope>NUCLEOTIDE SEQUENCE [LARGE SCALE GENOMIC DNA]</scope>
    <source>
        <strain evidence="3">D-401</strain>
    </source>
</reference>
<keyword evidence="3" id="KW-1185">Reference proteome</keyword>
<dbReference type="KEGG" id="blep:AL038_10925"/>
<evidence type="ECO:0000256" key="1">
    <source>
        <dbReference type="ARBA" id="ARBA00022500"/>
    </source>
</evidence>
<dbReference type="PANTHER" id="PTHR43484">
    <property type="match status" value="1"/>
</dbReference>